<dbReference type="RefSeq" id="WP_190417597.1">
    <property type="nucleotide sequence ID" value="NZ_JAAOCA010000004.1"/>
</dbReference>
<evidence type="ECO:0000256" key="6">
    <source>
        <dbReference type="ARBA" id="ARBA00049753"/>
    </source>
</evidence>
<comment type="caution">
    <text evidence="8">The sequence shown here is derived from an EMBL/GenBank/DDBJ whole genome shotgun (WGS) entry which is preliminary data.</text>
</comment>
<evidence type="ECO:0000313" key="9">
    <source>
        <dbReference type="Proteomes" id="UP000805841"/>
    </source>
</evidence>
<protein>
    <recommendedName>
        <fullName evidence="6">Probable sugar-binding periplasmic protein</fullName>
    </recommendedName>
</protein>
<feature type="signal peptide" evidence="7">
    <location>
        <begin position="1"/>
        <end position="23"/>
    </location>
</feature>
<accession>A0ABR7YXJ4</accession>
<dbReference type="Proteomes" id="UP000805841">
    <property type="component" value="Unassembled WGS sequence"/>
</dbReference>
<feature type="chain" id="PRO_5046775768" description="Probable sugar-binding periplasmic protein" evidence="7">
    <location>
        <begin position="24"/>
        <end position="425"/>
    </location>
</feature>
<comment type="similarity">
    <text evidence="2">Belongs to the bacterial solute-binding protein 1 family.</text>
</comment>
<dbReference type="PANTHER" id="PTHR43649:SF28">
    <property type="entry name" value="BINDING PROTEIN COMPONENT OF ABC SUGAR TRANSPORTER-RELATED"/>
    <property type="match status" value="1"/>
</dbReference>
<dbReference type="SUPFAM" id="SSF53850">
    <property type="entry name" value="Periplasmic binding protein-like II"/>
    <property type="match status" value="1"/>
</dbReference>
<evidence type="ECO:0000256" key="1">
    <source>
        <dbReference type="ARBA" id="ARBA00004418"/>
    </source>
</evidence>
<evidence type="ECO:0000256" key="2">
    <source>
        <dbReference type="ARBA" id="ARBA00008520"/>
    </source>
</evidence>
<evidence type="ECO:0000256" key="3">
    <source>
        <dbReference type="ARBA" id="ARBA00022448"/>
    </source>
</evidence>
<name>A0ABR7YXJ4_9PSED</name>
<keyword evidence="9" id="KW-1185">Reference proteome</keyword>
<comment type="subcellular location">
    <subcellularLocation>
        <location evidence="1">Periplasm</location>
    </subcellularLocation>
</comment>
<dbReference type="Gene3D" id="3.40.190.10">
    <property type="entry name" value="Periplasmic binding protein-like II"/>
    <property type="match status" value="2"/>
</dbReference>
<evidence type="ECO:0000256" key="5">
    <source>
        <dbReference type="ARBA" id="ARBA00049629"/>
    </source>
</evidence>
<reference evidence="8 9" key="1">
    <citation type="journal article" date="2020" name="Insects">
        <title>Bacteria Belonging to Pseudomonas typographi sp. nov. from the Bark Beetle Ips typographus Have Genomic Potential to Aid in the Host Ecology.</title>
        <authorList>
            <person name="Peral-Aranega E."/>
            <person name="Saati-Santamaria Z."/>
            <person name="Kolarik M."/>
            <person name="Rivas R."/>
            <person name="Garcia-Fraile P."/>
        </authorList>
    </citation>
    <scope>NUCLEOTIDE SEQUENCE [LARGE SCALE GENOMIC DNA]</scope>
    <source>
        <strain evidence="8 9">CA3A</strain>
    </source>
</reference>
<sequence length="425" mass="45259">MNAITRLATAVSLASLFPLAASAADDKGTIEVTHWWTSPGENAAMEVLRNQVKADGYTWKDNAVAGGGGSTAMTVLKSRVVAGNPPGAAQIKGPDIQEWAKAGYLIPDNGLDDVAKENNWDTLLYPTAAKIVQYGNHYVAVPFNIHRVNWLWINPEAFKKAGIAKPPTSLEELYDAAAKLQQAGITPIALGGQPWQDSTLFESVVLAVMGPEGYHKSFVDLDQATLTGQKMADAFAALKKLAGYMDPNRSGKDWNLTTADVINGKAGMQPMGDWAKSEWTAAKKVAGKDYLCVPFPGTAGSYTYNVDSLAMFNVKNKGTLAAQRDVAKIALGTQFQTVFNQNKGSIPVRNDIDMSQFDSCAQASAKDFAEASKDGGAQPSMAHNMATNLPVQGAVFDVVTNFINDKNADPAKAAQQLGAAIKAAQ</sequence>
<gene>
    <name evidence="8" type="ORF">HAQ05_03905</name>
</gene>
<dbReference type="PANTHER" id="PTHR43649">
    <property type="entry name" value="ARABINOSE-BINDING PROTEIN-RELATED"/>
    <property type="match status" value="1"/>
</dbReference>
<keyword evidence="4 7" id="KW-0732">Signal</keyword>
<keyword evidence="3" id="KW-0813">Transport</keyword>
<dbReference type="InterPro" id="IPR050490">
    <property type="entry name" value="Bact_solute-bd_prot1"/>
</dbReference>
<proteinExistence type="inferred from homology"/>
<organism evidence="8 9">
    <name type="scientific">Pseudomonas typographi</name>
    <dbReference type="NCBI Taxonomy" id="2715964"/>
    <lineage>
        <taxon>Bacteria</taxon>
        <taxon>Pseudomonadati</taxon>
        <taxon>Pseudomonadota</taxon>
        <taxon>Gammaproteobacteria</taxon>
        <taxon>Pseudomonadales</taxon>
        <taxon>Pseudomonadaceae</taxon>
        <taxon>Pseudomonas</taxon>
    </lineage>
</organism>
<dbReference type="InterPro" id="IPR006059">
    <property type="entry name" value="SBP"/>
</dbReference>
<evidence type="ECO:0000313" key="8">
    <source>
        <dbReference type="EMBL" id="MBD1597861.1"/>
    </source>
</evidence>
<dbReference type="Pfam" id="PF01547">
    <property type="entry name" value="SBP_bac_1"/>
    <property type="match status" value="1"/>
</dbReference>
<comment type="function">
    <text evidence="5">Part of a binding-protein-dependent transport system for a sugar.</text>
</comment>
<evidence type="ECO:0000256" key="4">
    <source>
        <dbReference type="ARBA" id="ARBA00022729"/>
    </source>
</evidence>
<dbReference type="EMBL" id="JAAOCA010000004">
    <property type="protein sequence ID" value="MBD1597861.1"/>
    <property type="molecule type" value="Genomic_DNA"/>
</dbReference>
<evidence type="ECO:0000256" key="7">
    <source>
        <dbReference type="SAM" id="SignalP"/>
    </source>
</evidence>